<dbReference type="FunCoup" id="F0Z7Y2">
    <property type="interactions" value="160"/>
</dbReference>
<dbReference type="SUPFAM" id="SSF52833">
    <property type="entry name" value="Thioredoxin-like"/>
    <property type="match status" value="3"/>
</dbReference>
<dbReference type="KEGG" id="dpp:DICPUDRAFT_93483"/>
<feature type="chain" id="PRO_5005675280" description="Thioredoxin domain-containing protein" evidence="7">
    <location>
        <begin position="19"/>
        <end position="408"/>
    </location>
</feature>
<dbReference type="OrthoDB" id="427280at2759"/>
<evidence type="ECO:0000256" key="3">
    <source>
        <dbReference type="ARBA" id="ARBA00022989"/>
    </source>
</evidence>
<evidence type="ECO:0000256" key="6">
    <source>
        <dbReference type="SAM" id="Phobius"/>
    </source>
</evidence>
<dbReference type="GO" id="GO:0034976">
    <property type="term" value="P:response to endoplasmic reticulum stress"/>
    <property type="evidence" value="ECO:0000318"/>
    <property type="project" value="GO_Central"/>
</dbReference>
<evidence type="ECO:0000313" key="10">
    <source>
        <dbReference type="Proteomes" id="UP000001064"/>
    </source>
</evidence>
<keyword evidence="4 6" id="KW-0472">Membrane</keyword>
<gene>
    <name evidence="9" type="ORF">DICPUDRAFT_93483</name>
</gene>
<dbReference type="GO" id="GO:0005783">
    <property type="term" value="C:endoplasmic reticulum"/>
    <property type="evidence" value="ECO:0000318"/>
    <property type="project" value="GO_Central"/>
</dbReference>
<dbReference type="STRING" id="5786.F0Z7Y2"/>
<proteinExistence type="predicted"/>
<evidence type="ECO:0000259" key="8">
    <source>
        <dbReference type="PROSITE" id="PS51352"/>
    </source>
</evidence>
<dbReference type="InterPro" id="IPR052250">
    <property type="entry name" value="PDI_TMX3"/>
</dbReference>
<evidence type="ECO:0000256" key="1">
    <source>
        <dbReference type="ARBA" id="ARBA00004389"/>
    </source>
</evidence>
<dbReference type="EMBL" id="GL870949">
    <property type="protein sequence ID" value="EGC39895.1"/>
    <property type="molecule type" value="Genomic_DNA"/>
</dbReference>
<dbReference type="FunFam" id="3.40.30.10:FF:000693">
    <property type="entry name" value="Predicted protein"/>
    <property type="match status" value="1"/>
</dbReference>
<comment type="subcellular location">
    <subcellularLocation>
        <location evidence="1">Endoplasmic reticulum membrane</location>
        <topology evidence="1">Single-pass membrane protein</topology>
    </subcellularLocation>
</comment>
<keyword evidence="2 6" id="KW-0812">Transmembrane</keyword>
<dbReference type="CDD" id="cd02981">
    <property type="entry name" value="PDI_b_family"/>
    <property type="match status" value="1"/>
</dbReference>
<name>F0Z7Y2_DICPU</name>
<dbReference type="Gene3D" id="3.40.30.10">
    <property type="entry name" value="Glutaredoxin"/>
    <property type="match status" value="3"/>
</dbReference>
<keyword evidence="3 6" id="KW-1133">Transmembrane helix</keyword>
<dbReference type="InterPro" id="IPR013766">
    <property type="entry name" value="Thioredoxin_domain"/>
</dbReference>
<dbReference type="GO" id="GO:0006457">
    <property type="term" value="P:protein folding"/>
    <property type="evidence" value="ECO:0000318"/>
    <property type="project" value="GO_Central"/>
</dbReference>
<dbReference type="GO" id="GO:0005789">
    <property type="term" value="C:endoplasmic reticulum membrane"/>
    <property type="evidence" value="ECO:0007669"/>
    <property type="project" value="UniProtKB-SubCell"/>
</dbReference>
<feature type="transmembrane region" description="Helical" evidence="6">
    <location>
        <begin position="377"/>
        <end position="397"/>
    </location>
</feature>
<dbReference type="AlphaFoldDB" id="F0Z7Y2"/>
<dbReference type="InterPro" id="IPR036249">
    <property type="entry name" value="Thioredoxin-like_sf"/>
</dbReference>
<dbReference type="OMA" id="KNRAWFS"/>
<dbReference type="VEuPathDB" id="AmoebaDB:DICPUDRAFT_93483"/>
<dbReference type="GeneID" id="10509459"/>
<dbReference type="PRINTS" id="PR00421">
    <property type="entry name" value="THIOREDOXIN"/>
</dbReference>
<accession>F0Z7Y2</accession>
<dbReference type="Pfam" id="PF00085">
    <property type="entry name" value="Thioredoxin"/>
    <property type="match status" value="1"/>
</dbReference>
<sequence length="408" mass="47142">MRFLAIFVCLLLICGVFAEEEKKTSVVQITADNVDSIKSGNWLVEFFAPWCGHCKRLAPVYEELGAYYNDELKGDKVKIAQVDCVANQGVCQKFEIRGYPTIKYFKDGEAKDYRSQRDKASFIAYIDEMTKNPIIEVESQEQLEKYLRGNKVSFILVKSASDDSAYEQFKKVSNQIQDVGSPNTLVIRDKGVFEEEIKNNQLVLDDKSSTLFVYKDKEYTKFDATQNKQTLNSWVRVNQFPLISELTFSNQQMLTSAFGKIVMFVYKFKPSAEQIQYMKSFASENDVGAAPGDFGYTYIVEGTFVNWISQFGLEKFPAVLVFPEKMDIYYYEDTVNPMDKSSLTKFLSDVHQNKLSLKYLNRLGYIVDQIELFVMDYLYYIIGLSILLPLIFFYFFCRGDEESKNKDE</sequence>
<evidence type="ECO:0000256" key="5">
    <source>
        <dbReference type="ARBA" id="ARBA00045246"/>
    </source>
</evidence>
<evidence type="ECO:0000313" key="9">
    <source>
        <dbReference type="EMBL" id="EGC39895.1"/>
    </source>
</evidence>
<dbReference type="GO" id="GO:0003756">
    <property type="term" value="F:protein disulfide isomerase activity"/>
    <property type="evidence" value="ECO:0000318"/>
    <property type="project" value="GO_Central"/>
</dbReference>
<feature type="domain" description="Thioredoxin" evidence="8">
    <location>
        <begin position="17"/>
        <end position="131"/>
    </location>
</feature>
<dbReference type="Proteomes" id="UP000001064">
    <property type="component" value="Unassembled WGS sequence"/>
</dbReference>
<comment type="function">
    <text evidence="5">Probable disulfide isomerase, which participates in the folding of proteins containing disulfide bonds. May act as a dithiol oxidase. Acts as a regulator of endoplasmic reticulum-mitochondria contact sites via its ability to regulate redox signals.</text>
</comment>
<dbReference type="InParanoid" id="F0Z7Y2"/>
<dbReference type="PANTHER" id="PTHR46426:SF1">
    <property type="entry name" value="PROTEIN DISULFIDE-ISOMERASE TMX3"/>
    <property type="match status" value="1"/>
</dbReference>
<protein>
    <recommendedName>
        <fullName evidence="8">Thioredoxin domain-containing protein</fullName>
    </recommendedName>
</protein>
<keyword evidence="7" id="KW-0732">Signal</keyword>
<organism evidence="9 10">
    <name type="scientific">Dictyostelium purpureum</name>
    <name type="common">Slime mold</name>
    <dbReference type="NCBI Taxonomy" id="5786"/>
    <lineage>
        <taxon>Eukaryota</taxon>
        <taxon>Amoebozoa</taxon>
        <taxon>Evosea</taxon>
        <taxon>Eumycetozoa</taxon>
        <taxon>Dictyostelia</taxon>
        <taxon>Dictyosteliales</taxon>
        <taxon>Dictyosteliaceae</taxon>
        <taxon>Dictyostelium</taxon>
    </lineage>
</organism>
<reference evidence="10" key="1">
    <citation type="journal article" date="2011" name="Genome Biol.">
        <title>Comparative genomics of the social amoebae Dictyostelium discoideum and Dictyostelium purpureum.</title>
        <authorList>
            <consortium name="US DOE Joint Genome Institute (JGI-PGF)"/>
            <person name="Sucgang R."/>
            <person name="Kuo A."/>
            <person name="Tian X."/>
            <person name="Salerno W."/>
            <person name="Parikh A."/>
            <person name="Feasley C.L."/>
            <person name="Dalin E."/>
            <person name="Tu H."/>
            <person name="Huang E."/>
            <person name="Barry K."/>
            <person name="Lindquist E."/>
            <person name="Shapiro H."/>
            <person name="Bruce D."/>
            <person name="Schmutz J."/>
            <person name="Salamov A."/>
            <person name="Fey P."/>
            <person name="Gaudet P."/>
            <person name="Anjard C."/>
            <person name="Babu M.M."/>
            <person name="Basu S."/>
            <person name="Bushmanova Y."/>
            <person name="van der Wel H."/>
            <person name="Katoh-Kurasawa M."/>
            <person name="Dinh C."/>
            <person name="Coutinho P.M."/>
            <person name="Saito T."/>
            <person name="Elias M."/>
            <person name="Schaap P."/>
            <person name="Kay R.R."/>
            <person name="Henrissat B."/>
            <person name="Eichinger L."/>
            <person name="Rivero F."/>
            <person name="Putnam N.H."/>
            <person name="West C.M."/>
            <person name="Loomis W.F."/>
            <person name="Chisholm R.L."/>
            <person name="Shaulsky G."/>
            <person name="Strassmann J.E."/>
            <person name="Queller D.C."/>
            <person name="Kuspa A."/>
            <person name="Grigoriev I.V."/>
        </authorList>
    </citation>
    <scope>NUCLEOTIDE SEQUENCE [LARGE SCALE GENOMIC DNA]</scope>
    <source>
        <strain evidence="10">QSDP1</strain>
    </source>
</reference>
<dbReference type="PROSITE" id="PS00194">
    <property type="entry name" value="THIOREDOXIN_1"/>
    <property type="match status" value="1"/>
</dbReference>
<evidence type="ECO:0000256" key="2">
    <source>
        <dbReference type="ARBA" id="ARBA00022692"/>
    </source>
</evidence>
<keyword evidence="10" id="KW-1185">Reference proteome</keyword>
<evidence type="ECO:0000256" key="7">
    <source>
        <dbReference type="SAM" id="SignalP"/>
    </source>
</evidence>
<feature type="signal peptide" evidence="7">
    <location>
        <begin position="1"/>
        <end position="18"/>
    </location>
</feature>
<dbReference type="PROSITE" id="PS51352">
    <property type="entry name" value="THIOREDOXIN_2"/>
    <property type="match status" value="1"/>
</dbReference>
<dbReference type="eggNOG" id="KOG0190">
    <property type="taxonomic scope" value="Eukaryota"/>
</dbReference>
<dbReference type="Pfam" id="PF13848">
    <property type="entry name" value="Thioredoxin_6"/>
    <property type="match status" value="1"/>
</dbReference>
<evidence type="ECO:0000256" key="4">
    <source>
        <dbReference type="ARBA" id="ARBA00023136"/>
    </source>
</evidence>
<dbReference type="PANTHER" id="PTHR46426">
    <property type="entry name" value="PROTEIN DISULFIDE-ISOMERASE TMX3"/>
    <property type="match status" value="1"/>
</dbReference>
<dbReference type="RefSeq" id="XP_003283524.1">
    <property type="nucleotide sequence ID" value="XM_003283476.1"/>
</dbReference>
<dbReference type="InterPro" id="IPR017937">
    <property type="entry name" value="Thioredoxin_CS"/>
</dbReference>